<evidence type="ECO:0000259" key="17">
    <source>
        <dbReference type="Pfam" id="PF25508"/>
    </source>
</evidence>
<dbReference type="Pfam" id="PF18139">
    <property type="entry name" value="LSDAT_euk"/>
    <property type="match status" value="1"/>
</dbReference>
<evidence type="ECO:0000259" key="15">
    <source>
        <dbReference type="Pfam" id="PF00520"/>
    </source>
</evidence>
<evidence type="ECO:0000256" key="6">
    <source>
        <dbReference type="ARBA" id="ARBA00022673"/>
    </source>
</evidence>
<feature type="transmembrane region" description="Helical" evidence="14">
    <location>
        <begin position="926"/>
        <end position="948"/>
    </location>
</feature>
<dbReference type="InterPro" id="IPR005821">
    <property type="entry name" value="Ion_trans_dom"/>
</dbReference>
<comment type="subcellular location">
    <subcellularLocation>
        <location evidence="1">Cell membrane</location>
        <topology evidence="1">Multi-pass membrane protein</topology>
    </subcellularLocation>
</comment>
<evidence type="ECO:0000256" key="13">
    <source>
        <dbReference type="SAM" id="MobiDB-lite"/>
    </source>
</evidence>
<dbReference type="PRINTS" id="PR01097">
    <property type="entry name" value="TRNSRECEPTRP"/>
</dbReference>
<dbReference type="HOGENOM" id="CLU_001390_0_3_1"/>
<feature type="transmembrane region" description="Helical" evidence="14">
    <location>
        <begin position="899"/>
        <end position="920"/>
    </location>
</feature>
<dbReference type="RefSeq" id="XP_009055754.1">
    <property type="nucleotide sequence ID" value="XM_009057506.1"/>
</dbReference>
<keyword evidence="5" id="KW-0109">Calcium transport</keyword>
<dbReference type="GO" id="GO:0099604">
    <property type="term" value="F:ligand-gated calcium channel activity"/>
    <property type="evidence" value="ECO:0007669"/>
    <property type="project" value="TreeGrafter"/>
</dbReference>
<dbReference type="GeneID" id="20238752"/>
<dbReference type="Proteomes" id="UP000030746">
    <property type="component" value="Unassembled WGS sequence"/>
</dbReference>
<dbReference type="SUPFAM" id="SSF55811">
    <property type="entry name" value="Nudix"/>
    <property type="match status" value="1"/>
</dbReference>
<reference evidence="18 19" key="1">
    <citation type="journal article" date="2013" name="Nature">
        <title>Insights into bilaterian evolution from three spiralian genomes.</title>
        <authorList>
            <person name="Simakov O."/>
            <person name="Marletaz F."/>
            <person name="Cho S.J."/>
            <person name="Edsinger-Gonzales E."/>
            <person name="Havlak P."/>
            <person name="Hellsten U."/>
            <person name="Kuo D.H."/>
            <person name="Larsson T."/>
            <person name="Lv J."/>
            <person name="Arendt D."/>
            <person name="Savage R."/>
            <person name="Osoegawa K."/>
            <person name="de Jong P."/>
            <person name="Grimwood J."/>
            <person name="Chapman J.A."/>
            <person name="Shapiro H."/>
            <person name="Aerts A."/>
            <person name="Otillar R.P."/>
            <person name="Terry A.Y."/>
            <person name="Boore J.L."/>
            <person name="Grigoriev I.V."/>
            <person name="Lindberg D.R."/>
            <person name="Seaver E.C."/>
            <person name="Weisblat D.A."/>
            <person name="Putnam N.H."/>
            <person name="Rokhsar D.S."/>
        </authorList>
    </citation>
    <scope>NUCLEOTIDE SEQUENCE [LARGE SCALE GENOMIC DNA]</scope>
</reference>
<evidence type="ECO:0000256" key="2">
    <source>
        <dbReference type="ARBA" id="ARBA00009501"/>
    </source>
</evidence>
<evidence type="ECO:0000256" key="4">
    <source>
        <dbReference type="ARBA" id="ARBA00022475"/>
    </source>
</evidence>
<feature type="domain" description="TRPM-like" evidence="17">
    <location>
        <begin position="521"/>
        <end position="700"/>
    </location>
</feature>
<feature type="compositionally biased region" description="Polar residues" evidence="13">
    <location>
        <begin position="16"/>
        <end position="41"/>
    </location>
</feature>
<evidence type="ECO:0000256" key="1">
    <source>
        <dbReference type="ARBA" id="ARBA00004651"/>
    </source>
</evidence>
<keyword evidence="9 14" id="KW-1133">Transmembrane helix</keyword>
<feature type="domain" description="TRPM-like" evidence="17">
    <location>
        <begin position="473"/>
        <end position="520"/>
    </location>
</feature>
<dbReference type="PANTHER" id="PTHR13800">
    <property type="entry name" value="TRANSIENT RECEPTOR POTENTIAL CATION CHANNEL, SUBFAMILY M, MEMBER 6"/>
    <property type="match status" value="1"/>
</dbReference>
<accession>V4BWY1</accession>
<evidence type="ECO:0000256" key="9">
    <source>
        <dbReference type="ARBA" id="ARBA00022989"/>
    </source>
</evidence>
<keyword evidence="8" id="KW-0106">Calcium</keyword>
<evidence type="ECO:0008006" key="20">
    <source>
        <dbReference type="Google" id="ProtNLM"/>
    </source>
</evidence>
<dbReference type="Pfam" id="PF25969">
    <property type="entry name" value="NUDT9_N"/>
    <property type="match status" value="1"/>
</dbReference>
<dbReference type="CTD" id="20238752"/>
<dbReference type="OrthoDB" id="310870at2759"/>
<feature type="compositionally biased region" description="Polar residues" evidence="13">
    <location>
        <begin position="771"/>
        <end position="781"/>
    </location>
</feature>
<evidence type="ECO:0000256" key="12">
    <source>
        <dbReference type="ARBA" id="ARBA00023303"/>
    </source>
</evidence>
<dbReference type="EMBL" id="KB201891">
    <property type="protein sequence ID" value="ESO93554.1"/>
    <property type="molecule type" value="Genomic_DNA"/>
</dbReference>
<name>V4BWY1_LOTGI</name>
<evidence type="ECO:0000256" key="10">
    <source>
        <dbReference type="ARBA" id="ARBA00023065"/>
    </source>
</evidence>
<comment type="similarity">
    <text evidence="2">Belongs to the transient receptor (TC 1.A.4) family. LTrpC subfamily. TRPM2 sub-subfamily.</text>
</comment>
<dbReference type="Pfam" id="PF00520">
    <property type="entry name" value="Ion_trans"/>
    <property type="match status" value="1"/>
</dbReference>
<sequence length="1609" mass="184219">MAASGNTIEMAKVKPVSSNRNSKAVSENASDKNITPTLAKSQQDEKKWIKTNIKVKECAHFVKANNQESSQDPKCNCGLRKGHHRDNQKQGHETHWKAHSIHANAYGELEFDDDNNQVAKFVRVGDCEEGEVKRILDNLLIKHWNLQKPNLLISVTGGAKNFDMKARLKEVFRRGLQKAAESTGAWIITGGSNAGVMKYVGEAIKEISISDEKNRVVAIGVAPWGCVKKRDELINSEGVWPYKYSLNDGMKSDNPNETLLDPNHTHFLLVDNGTQNKWGTEIAFRSKLEKVIAKLKSTMKTDDTGTETKDIPVVLLVLQGGPGTYQTIHGAIKNKTPTVVIKGTGGAADIIAQAFQKAKPTEVSKIDQSGIEIKETIMELDDTAEGDLILKLQQSYDKNSIQDYMNKIREIIHNKDLLTVFELDSRNLTVDVAILTALLKANKNDVMDQLELALVWDKMEVAKNDILGDDTLDRKKLNLPEKMLTAIERNRVSFVDLFIDYGVNLKQFLTKEKLLQLYNTEKITMAHVGELLQYLIGDYYLPYYCDKNNSTYNDVNSPVHSGLQAMTNLHVRICSEDNYASLKIKVDHPIQDLFVWSVLMNRQEMADLFWKELDEPLAAALFANSLYKAMNTRSEDTEISLKLHQHAEEFNDKAIGVLNSCYEKDEVKTQEILVRQLRNWGQTTCVIMAVQADNKRFISQTACQTLLNSIWMGNLSQDNSIFSVIPSIVLFPLILTPIVKFKDDEIAKVIPVGDKDKEGNSSDGEKIEQTEPPNRQSSSNSFIIDPIEETGNSRLSCCERFWYRLKTFYLAPAVIFYLNVLTYLVFLGLYSFHLLISFNRTFTILEGVLCGWVVTIFVEEIRQMSSKTGRVIVKSSRTKVITSNATSVGSKFRTYFTDYWNILDLMTIFLFAFGIILRFIPNDTTFEIARVSLCLNLISFYFRILHIFSVNKQLGPKLVMIRRMVQDLMSFVVILAVFIIAYAVATEAILYPNTEFSWKLFYHVPRKAYWQIYGELFLEDIEGQNDCTNDAALYRDYNQPRCPSEVGKFVAPVLMGFYVLMTNVLLLNLLIAMFSYTFELLHQNTDSIWRFANLQVVMEYSTRPPLPPPFTLILHVKYLVHHLTSCHQCPPGTSHGFRKVYDKNGQYERQLIQWESVIAEAYCNKAEQASMESINQRYTTVLESPLSNINHVMEYDMRESVTLRLERFNDFESINQRYTTVLDRLENVSSGRMMEYQDAQGQDAIPTLIETRFEGIEEQIKISHNVLDWIMKSLIEHKLASKDERPELADVEERLQKEERKKAKKRIRNEQLKFFFKQGFEVHVKCRNSTYPETNIMRAEVKDDEVCWAIKMKKYNPVRYTAPKILSNQKTYTDKYDLIDMPENERDKYDFNKFDMVTKVDRTSLCGFPYEISHGLPLNPRGRTGLVGRGLLGRWGPNHAADTVVSRWKKDGDLQEYREKKPCLEFVAVQRPDKQWAIPGGFGNPDKKLEEILMTVFAREALGTLMDDPKERPLLLQKLKKLSEKGRVIYEGYADDERNTDNSWSESRLILYHDDTGEILDNIKLRAGDTVCATAWITASSTMTFWGAHEEFLRMVTDDLKAHFNNNSG</sequence>
<evidence type="ECO:0000259" key="16">
    <source>
        <dbReference type="Pfam" id="PF18139"/>
    </source>
</evidence>
<keyword evidence="7 14" id="KW-0812">Transmembrane</keyword>
<dbReference type="InterPro" id="IPR041491">
    <property type="entry name" value="TRPM_SLOG"/>
</dbReference>
<proteinExistence type="inferred from homology"/>
<protein>
    <recommendedName>
        <fullName evidence="20">TRPM SLOG domain-containing protein</fullName>
    </recommendedName>
</protein>
<dbReference type="KEGG" id="lgi:LOTGIDRAFT_161660"/>
<dbReference type="CDD" id="cd03670">
    <property type="entry name" value="NUDIX_ADPRase_Nudt9"/>
    <property type="match status" value="1"/>
</dbReference>
<keyword evidence="10" id="KW-0406">Ion transport</keyword>
<organism evidence="18 19">
    <name type="scientific">Lottia gigantea</name>
    <name type="common">Giant owl limpet</name>
    <dbReference type="NCBI Taxonomy" id="225164"/>
    <lineage>
        <taxon>Eukaryota</taxon>
        <taxon>Metazoa</taxon>
        <taxon>Spiralia</taxon>
        <taxon>Lophotrochozoa</taxon>
        <taxon>Mollusca</taxon>
        <taxon>Gastropoda</taxon>
        <taxon>Patellogastropoda</taxon>
        <taxon>Lottioidea</taxon>
        <taxon>Lottiidae</taxon>
        <taxon>Lottia</taxon>
    </lineage>
</organism>
<dbReference type="InterPro" id="IPR015797">
    <property type="entry name" value="NUDIX_hydrolase-like_dom_sf"/>
</dbReference>
<dbReference type="InterPro" id="IPR057366">
    <property type="entry name" value="TRPM-like"/>
</dbReference>
<feature type="region of interest" description="Disordered" evidence="13">
    <location>
        <begin position="1"/>
        <end position="44"/>
    </location>
</feature>
<evidence type="ECO:0000256" key="3">
    <source>
        <dbReference type="ARBA" id="ARBA00022448"/>
    </source>
</evidence>
<keyword evidence="11 14" id="KW-0472">Membrane</keyword>
<evidence type="ECO:0000256" key="7">
    <source>
        <dbReference type="ARBA" id="ARBA00022692"/>
    </source>
</evidence>
<feature type="transmembrane region" description="Helical" evidence="14">
    <location>
        <begin position="838"/>
        <end position="858"/>
    </location>
</feature>
<dbReference type="InterPro" id="IPR002153">
    <property type="entry name" value="TRPC_channel"/>
</dbReference>
<dbReference type="STRING" id="225164.V4BWY1"/>
<dbReference type="PANTHER" id="PTHR13800:SF12">
    <property type="entry name" value="TRANSIENT RECEPTOR POTENTIAL CATION CHANNEL SUBFAMILY M MEMBER-LIKE 2"/>
    <property type="match status" value="1"/>
</dbReference>
<feature type="transmembrane region" description="Helical" evidence="14">
    <location>
        <begin position="1049"/>
        <end position="1074"/>
    </location>
</feature>
<feature type="domain" description="Ion transport" evidence="15">
    <location>
        <begin position="815"/>
        <end position="1085"/>
    </location>
</feature>
<dbReference type="Gene3D" id="3.90.79.10">
    <property type="entry name" value="Nucleoside Triphosphate Pyrophosphohydrolase"/>
    <property type="match status" value="1"/>
</dbReference>
<feature type="transmembrane region" description="Helical" evidence="14">
    <location>
        <begin position="968"/>
        <end position="991"/>
    </location>
</feature>
<keyword evidence="3" id="KW-0813">Transport</keyword>
<keyword evidence="19" id="KW-1185">Reference proteome</keyword>
<evidence type="ECO:0000256" key="8">
    <source>
        <dbReference type="ARBA" id="ARBA00022837"/>
    </source>
</evidence>
<gene>
    <name evidence="18" type="ORF">LOTGIDRAFT_161660</name>
</gene>
<keyword evidence="12" id="KW-0407">Ion channel</keyword>
<dbReference type="GO" id="GO:0005886">
    <property type="term" value="C:plasma membrane"/>
    <property type="evidence" value="ECO:0007669"/>
    <property type="project" value="UniProtKB-SubCell"/>
</dbReference>
<dbReference type="Pfam" id="PF25508">
    <property type="entry name" value="TRPM2"/>
    <property type="match status" value="2"/>
</dbReference>
<dbReference type="InterPro" id="IPR050927">
    <property type="entry name" value="TRPM"/>
</dbReference>
<evidence type="ECO:0000313" key="19">
    <source>
        <dbReference type="Proteomes" id="UP000030746"/>
    </source>
</evidence>
<feature type="transmembrane region" description="Helical" evidence="14">
    <location>
        <begin position="809"/>
        <end position="832"/>
    </location>
</feature>
<feature type="compositionally biased region" description="Basic and acidic residues" evidence="13">
    <location>
        <begin position="753"/>
        <end position="769"/>
    </location>
</feature>
<evidence type="ECO:0000313" key="18">
    <source>
        <dbReference type="EMBL" id="ESO93554.1"/>
    </source>
</evidence>
<keyword evidence="4" id="KW-1003">Cell membrane</keyword>
<feature type="domain" description="TRPM SLOG" evidence="16">
    <location>
        <begin position="119"/>
        <end position="363"/>
    </location>
</feature>
<dbReference type="OMA" id="EFLIYEP"/>
<feature type="region of interest" description="Disordered" evidence="13">
    <location>
        <begin position="753"/>
        <end position="781"/>
    </location>
</feature>
<evidence type="ECO:0000256" key="14">
    <source>
        <dbReference type="SAM" id="Phobius"/>
    </source>
</evidence>
<evidence type="ECO:0000256" key="5">
    <source>
        <dbReference type="ARBA" id="ARBA00022568"/>
    </source>
</evidence>
<evidence type="ECO:0000256" key="11">
    <source>
        <dbReference type="ARBA" id="ARBA00023136"/>
    </source>
</evidence>
<keyword evidence="6" id="KW-0107">Calcium channel</keyword>